<feature type="domain" description="HTH deoR-type" evidence="4">
    <location>
        <begin position="5"/>
        <end position="60"/>
    </location>
</feature>
<dbReference type="InterPro" id="IPR001034">
    <property type="entry name" value="DeoR_HTH"/>
</dbReference>
<dbReference type="EMBL" id="BAABGR010000035">
    <property type="protein sequence ID" value="GAA4520156.1"/>
    <property type="molecule type" value="Genomic_DNA"/>
</dbReference>
<accession>A0ABP8R7I7</accession>
<evidence type="ECO:0000259" key="4">
    <source>
        <dbReference type="PROSITE" id="PS51000"/>
    </source>
</evidence>
<protein>
    <submittedName>
        <fullName evidence="5">DeoR/GlpR family DNA-binding transcription regulator</fullName>
    </submittedName>
</protein>
<dbReference type="GO" id="GO:0003677">
    <property type="term" value="F:DNA binding"/>
    <property type="evidence" value="ECO:0007669"/>
    <property type="project" value="UniProtKB-KW"/>
</dbReference>
<keyword evidence="3" id="KW-0804">Transcription</keyword>
<dbReference type="RefSeq" id="WP_039054411.1">
    <property type="nucleotide sequence ID" value="NZ_BAABGR010000035.1"/>
</dbReference>
<dbReference type="InterPro" id="IPR018356">
    <property type="entry name" value="Tscrpt_reg_HTH_DeoR_CS"/>
</dbReference>
<evidence type="ECO:0000256" key="1">
    <source>
        <dbReference type="ARBA" id="ARBA00023015"/>
    </source>
</evidence>
<reference evidence="6" key="1">
    <citation type="journal article" date="2019" name="Int. J. Syst. Evol. Microbiol.">
        <title>The Global Catalogue of Microorganisms (GCM) 10K type strain sequencing project: providing services to taxonomists for standard genome sequencing and annotation.</title>
        <authorList>
            <consortium name="The Broad Institute Genomics Platform"/>
            <consortium name="The Broad Institute Genome Sequencing Center for Infectious Disease"/>
            <person name="Wu L."/>
            <person name="Ma J."/>
        </authorList>
    </citation>
    <scope>NUCLEOTIDE SEQUENCE [LARGE SCALE GENOMIC DNA]</scope>
    <source>
        <strain evidence="6">JCM 17858</strain>
    </source>
</reference>
<name>A0ABP8R7I7_9SPHI</name>
<comment type="caution">
    <text evidence="5">The sequence shown here is derived from an EMBL/GenBank/DDBJ whole genome shotgun (WGS) entry which is preliminary data.</text>
</comment>
<proteinExistence type="predicted"/>
<keyword evidence="2 5" id="KW-0238">DNA-binding</keyword>
<dbReference type="PANTHER" id="PTHR30363:SF44">
    <property type="entry name" value="AGA OPERON TRANSCRIPTIONAL REPRESSOR-RELATED"/>
    <property type="match status" value="1"/>
</dbReference>
<dbReference type="SUPFAM" id="SSF100950">
    <property type="entry name" value="NagB/RpiA/CoA transferase-like"/>
    <property type="match status" value="1"/>
</dbReference>
<evidence type="ECO:0000313" key="6">
    <source>
        <dbReference type="Proteomes" id="UP001500394"/>
    </source>
</evidence>
<dbReference type="Pfam" id="PF00455">
    <property type="entry name" value="DeoRC"/>
    <property type="match status" value="1"/>
</dbReference>
<sequence>MILSIAERHKYILEALRRDGFVKVVDIAKQLDVTTVTIRKDFKVLEEKGLLYRTHGSASSVNPHAKDKNVREKEKIRTKEKEAIGLCAAQLIEEDDSIIINSGSTICAFAEKIVPKGNLKVVTSSIKAASKLAESEGVTVIQLGGVLRRSSMSVIGNYTLGLLDNITCSKLFLGVDGVDVDYGVTTSNIEEAELNKAMMDVSLRTIVLCDSSKFGRKGFGKICGIDKIDVIVTDEGISESMHKTLEEYGVQVIIAK</sequence>
<dbReference type="Gene3D" id="3.40.50.1360">
    <property type="match status" value="1"/>
</dbReference>
<evidence type="ECO:0000256" key="2">
    <source>
        <dbReference type="ARBA" id="ARBA00023125"/>
    </source>
</evidence>
<dbReference type="Proteomes" id="UP001500394">
    <property type="component" value="Unassembled WGS sequence"/>
</dbReference>
<dbReference type="PROSITE" id="PS00894">
    <property type="entry name" value="HTH_DEOR_1"/>
    <property type="match status" value="1"/>
</dbReference>
<keyword evidence="1" id="KW-0805">Transcription regulation</keyword>
<evidence type="ECO:0000313" key="5">
    <source>
        <dbReference type="EMBL" id="GAA4520156.1"/>
    </source>
</evidence>
<organism evidence="5 6">
    <name type="scientific">Sphingobacterium thermophilum</name>
    <dbReference type="NCBI Taxonomy" id="768534"/>
    <lineage>
        <taxon>Bacteria</taxon>
        <taxon>Pseudomonadati</taxon>
        <taxon>Bacteroidota</taxon>
        <taxon>Sphingobacteriia</taxon>
        <taxon>Sphingobacteriales</taxon>
        <taxon>Sphingobacteriaceae</taxon>
        <taxon>Sphingobacterium</taxon>
    </lineage>
</organism>
<dbReference type="SUPFAM" id="SSF46785">
    <property type="entry name" value="Winged helix' DNA-binding domain"/>
    <property type="match status" value="1"/>
</dbReference>
<gene>
    <name evidence="5" type="ORF">GCM10023173_24200</name>
</gene>
<keyword evidence="6" id="KW-1185">Reference proteome</keyword>
<dbReference type="InterPro" id="IPR014036">
    <property type="entry name" value="DeoR-like_C"/>
</dbReference>
<evidence type="ECO:0000256" key="3">
    <source>
        <dbReference type="ARBA" id="ARBA00023163"/>
    </source>
</evidence>
<dbReference type="Gene3D" id="1.10.10.10">
    <property type="entry name" value="Winged helix-like DNA-binding domain superfamily/Winged helix DNA-binding domain"/>
    <property type="match status" value="1"/>
</dbReference>
<dbReference type="InterPro" id="IPR036390">
    <property type="entry name" value="WH_DNA-bd_sf"/>
</dbReference>
<dbReference type="SMART" id="SM00420">
    <property type="entry name" value="HTH_DEOR"/>
    <property type="match status" value="1"/>
</dbReference>
<dbReference type="InterPro" id="IPR037171">
    <property type="entry name" value="NagB/RpiA_transferase-like"/>
</dbReference>
<dbReference type="InterPro" id="IPR050313">
    <property type="entry name" value="Carb_Metab_HTH_regulators"/>
</dbReference>
<dbReference type="PANTHER" id="PTHR30363">
    <property type="entry name" value="HTH-TYPE TRANSCRIPTIONAL REGULATOR SRLR-RELATED"/>
    <property type="match status" value="1"/>
</dbReference>
<dbReference type="PRINTS" id="PR00037">
    <property type="entry name" value="HTHLACR"/>
</dbReference>
<dbReference type="InterPro" id="IPR036388">
    <property type="entry name" value="WH-like_DNA-bd_sf"/>
</dbReference>
<dbReference type="PROSITE" id="PS51000">
    <property type="entry name" value="HTH_DEOR_2"/>
    <property type="match status" value="1"/>
</dbReference>
<dbReference type="SMART" id="SM01134">
    <property type="entry name" value="DeoRC"/>
    <property type="match status" value="1"/>
</dbReference>
<dbReference type="Pfam" id="PF08220">
    <property type="entry name" value="HTH_DeoR"/>
    <property type="match status" value="1"/>
</dbReference>